<dbReference type="Pfam" id="PF17900">
    <property type="entry name" value="Peptidase_M1_N"/>
    <property type="match status" value="1"/>
</dbReference>
<dbReference type="InterPro" id="IPR001930">
    <property type="entry name" value="Peptidase_M1"/>
</dbReference>
<evidence type="ECO:0000256" key="4">
    <source>
        <dbReference type="ARBA" id="ARBA00012564"/>
    </source>
</evidence>
<keyword evidence="6 18" id="KW-0031">Aminopeptidase</keyword>
<dbReference type="GO" id="GO:0006508">
    <property type="term" value="P:proteolysis"/>
    <property type="evidence" value="ECO:0007669"/>
    <property type="project" value="UniProtKB-KW"/>
</dbReference>
<dbReference type="FunFam" id="2.60.40.1730:FF:000005">
    <property type="entry name" value="Aminopeptidase N"/>
    <property type="match status" value="1"/>
</dbReference>
<evidence type="ECO:0000259" key="14">
    <source>
        <dbReference type="Pfam" id="PF01433"/>
    </source>
</evidence>
<evidence type="ECO:0000256" key="13">
    <source>
        <dbReference type="ARBA" id="ARBA00059739"/>
    </source>
</evidence>
<comment type="function">
    <text evidence="13">Aminopeptidase N is involved in the degradation of intracellular peptides generated by protein breakdown during normal growth as well as in response to nutrient starvation.</text>
</comment>
<keyword evidence="8" id="KW-0479">Metal-binding</keyword>
<dbReference type="InterPro" id="IPR035414">
    <property type="entry name" value="Peptidase_M1_pepN_Ig-like"/>
</dbReference>
<evidence type="ECO:0000256" key="6">
    <source>
        <dbReference type="ARBA" id="ARBA00022438"/>
    </source>
</evidence>
<dbReference type="InterPro" id="IPR027268">
    <property type="entry name" value="Peptidase_M4/M1_CTD_sf"/>
</dbReference>
<dbReference type="Gene3D" id="3.30.2010.30">
    <property type="match status" value="1"/>
</dbReference>
<dbReference type="AlphaFoldDB" id="C0INB2"/>
<keyword evidence="11" id="KW-0482">Metalloprotease</keyword>
<dbReference type="FunFam" id="3.30.2010.30:FF:000002">
    <property type="entry name" value="Putative aminopeptidase N"/>
    <property type="match status" value="1"/>
</dbReference>
<evidence type="ECO:0000256" key="1">
    <source>
        <dbReference type="ARBA" id="ARBA00000098"/>
    </source>
</evidence>
<dbReference type="NCBIfam" id="TIGR02414">
    <property type="entry name" value="pepN_proteo"/>
    <property type="match status" value="1"/>
</dbReference>
<comment type="similarity">
    <text evidence="3">Belongs to the peptidase M1 family.</text>
</comment>
<accession>C0INB2</accession>
<dbReference type="EMBL" id="EU408350">
    <property type="protein sequence ID" value="ACN58798.1"/>
    <property type="molecule type" value="Genomic_DNA"/>
</dbReference>
<dbReference type="Gene3D" id="1.10.390.10">
    <property type="entry name" value="Neutral Protease Domain 2"/>
    <property type="match status" value="1"/>
</dbReference>
<name>C0INB2_9BACT</name>
<evidence type="ECO:0000256" key="7">
    <source>
        <dbReference type="ARBA" id="ARBA00022670"/>
    </source>
</evidence>
<evidence type="ECO:0000256" key="2">
    <source>
        <dbReference type="ARBA" id="ARBA00001947"/>
    </source>
</evidence>
<reference evidence="18" key="1">
    <citation type="journal article" date="2009" name="ISME J.">
        <title>Functional metagenomics reveals diverse beta-lactamases in a remote Alaskan soil.</title>
        <authorList>
            <person name="Allen H.K."/>
            <person name="Moe L.A."/>
            <person name="Rodbumrer J."/>
            <person name="Gaarder A."/>
            <person name="Handelsman J."/>
        </authorList>
    </citation>
    <scope>NUCLEOTIDE SEQUENCE</scope>
</reference>
<dbReference type="Gene3D" id="2.60.40.1730">
    <property type="entry name" value="tricorn interacting facor f3 domain"/>
    <property type="match status" value="1"/>
</dbReference>
<dbReference type="MEROPS" id="M01.005"/>
<keyword evidence="10" id="KW-0862">Zinc</keyword>
<dbReference type="PRINTS" id="PR00756">
    <property type="entry name" value="ALADIPTASE"/>
</dbReference>
<dbReference type="Pfam" id="PF17432">
    <property type="entry name" value="DUF3458_C"/>
    <property type="match status" value="1"/>
</dbReference>
<dbReference type="SUPFAM" id="SSF63737">
    <property type="entry name" value="Leukotriene A4 hydrolase N-terminal domain"/>
    <property type="match status" value="1"/>
</dbReference>
<feature type="domain" description="Peptidase M1 alanyl aminopeptidase Ig-like fold" evidence="15">
    <location>
        <begin position="449"/>
        <end position="554"/>
    </location>
</feature>
<evidence type="ECO:0000256" key="11">
    <source>
        <dbReference type="ARBA" id="ARBA00023049"/>
    </source>
</evidence>
<dbReference type="PANTHER" id="PTHR46322:SF1">
    <property type="entry name" value="PUROMYCIN-SENSITIVE AMINOPEPTIDASE"/>
    <property type="match status" value="1"/>
</dbReference>
<evidence type="ECO:0000256" key="5">
    <source>
        <dbReference type="ARBA" id="ARBA00015611"/>
    </source>
</evidence>
<evidence type="ECO:0000259" key="16">
    <source>
        <dbReference type="Pfam" id="PF17432"/>
    </source>
</evidence>
<feature type="domain" description="Peptidase M1 membrane alanine aminopeptidase" evidence="14">
    <location>
        <begin position="230"/>
        <end position="441"/>
    </location>
</feature>
<dbReference type="GO" id="GO:0016285">
    <property type="term" value="F:alanyl aminopeptidase activity"/>
    <property type="evidence" value="ECO:0007669"/>
    <property type="project" value="UniProtKB-EC"/>
</dbReference>
<feature type="domain" description="Peptidase M1 alanyl aminopeptidase C-terminal" evidence="16">
    <location>
        <begin position="560"/>
        <end position="880"/>
    </location>
</feature>
<dbReference type="InterPro" id="IPR012779">
    <property type="entry name" value="Peptidase_M1_pepN"/>
</dbReference>
<keyword evidence="9" id="KW-0378">Hydrolase</keyword>
<dbReference type="InterPro" id="IPR045357">
    <property type="entry name" value="Aminopeptidase_N-like_N"/>
</dbReference>
<evidence type="ECO:0000256" key="12">
    <source>
        <dbReference type="ARBA" id="ARBA00029840"/>
    </source>
</evidence>
<keyword evidence="7" id="KW-0645">Protease</keyword>
<dbReference type="InterPro" id="IPR014782">
    <property type="entry name" value="Peptidase_M1_dom"/>
</dbReference>
<evidence type="ECO:0000256" key="9">
    <source>
        <dbReference type="ARBA" id="ARBA00022801"/>
    </source>
</evidence>
<dbReference type="InterPro" id="IPR024601">
    <property type="entry name" value="Peptidase_M1_pepN_C"/>
</dbReference>
<protein>
    <recommendedName>
        <fullName evidence="5">Aminopeptidase N</fullName>
        <ecNumber evidence="4">3.4.11.2</ecNumber>
    </recommendedName>
    <alternativeName>
        <fullName evidence="12">Alpha-aminoacylpeptide hydrolase</fullName>
    </alternativeName>
</protein>
<sequence>MKTTEPRAIHLKDYAPPSYRIPEIALDFLLDPMATRVTATMKVERLTARAHDPLVLDGNRVKLLSVKIDGVPLSHGAYATDDEKLTLHSPPEGDFTLEICTEIAPAKNTALEGLYMAGGIYCTQCEPEGFRCITYFLDRPDNLARFETRIEGPTNTLPVLLSNGNLMDAGVLPNGRHFACWRDPFPKPCYLFALVAGDLAHIHDHFVTMSGRKVDLRIYVEHGNESRAHYAMDSLKRSMRWDEEAYGREYDLDIFMIVAVSAFNFGAMENKGLNIFNDKVLLASPETATDDDYARIEAVVAHEYFHNWTGDRITCRDWFQLSLKEGLTVFREAGFAGDMRSQAVRRITDVKSLRLRQFQEDAGPLAHPVQPQSYITIDNFYTATVYEKGSEVIGMLHTILGAELFRKGMDLYFERHDGDAATVEDFVRCFEAVSHRDLTQFRLWYRQAGTPEVRAEGQYDAKAGTYALKLAQTVPLTPGQTEKHPMHLPISLGLMGRSTGNALPLTLAGENVVGPEQRVLELTEAEHRFVFTGIAEEPVLSLARNFSAPVIVKSPADAKTRAFLMGRDTDAFNRWEAGQQLAAEVLLAMTRDVQAGKEPAPDPAYIEAIGGVLARADEDHAFAALVLMPPSESEIAMFMAPIDPDAIHTARKALIRTIQEAHGDAFAALYARAESRGAFSPDAASAGRRSLRNACLRFLTVADDEAAAERADKHYRAATNMTEMSAGLAALTRMASPRRDAAFAHFHDRFKDNLLVLDKWMGMQAMSPREDTVEKVRALMSDPCFSLKNPNRVRALVGAFAMGNPLRFHDRSGKGYALLREVLGELDGINPQTAARMAAAFETWRRYDTPRQKLMQGELQTIAGRPNLSANLYEMVTKMLG</sequence>
<feature type="domain" description="Aminopeptidase N-like N-terminal" evidence="17">
    <location>
        <begin position="26"/>
        <end position="191"/>
    </location>
</feature>
<evidence type="ECO:0000313" key="18">
    <source>
        <dbReference type="EMBL" id="ACN58798.1"/>
    </source>
</evidence>
<dbReference type="EC" id="3.4.11.2" evidence="4"/>
<dbReference type="InterPro" id="IPR037144">
    <property type="entry name" value="Peptidase_M1_pepN_C_sf"/>
</dbReference>
<proteinExistence type="inferred from homology"/>
<evidence type="ECO:0000256" key="3">
    <source>
        <dbReference type="ARBA" id="ARBA00010136"/>
    </source>
</evidence>
<dbReference type="InterPro" id="IPR038438">
    <property type="entry name" value="PepN_Ig-like_sf"/>
</dbReference>
<comment type="cofactor">
    <cofactor evidence="2">
        <name>Zn(2+)</name>
        <dbReference type="ChEBI" id="CHEBI:29105"/>
    </cofactor>
</comment>
<organism evidence="18">
    <name type="scientific">uncultured bacterium BLR9</name>
    <dbReference type="NCBI Taxonomy" id="506525"/>
    <lineage>
        <taxon>Bacteria</taxon>
        <taxon>environmental samples</taxon>
    </lineage>
</organism>
<gene>
    <name evidence="18" type="ORF">AKSOIL_0153</name>
</gene>
<evidence type="ECO:0000256" key="8">
    <source>
        <dbReference type="ARBA" id="ARBA00022723"/>
    </source>
</evidence>
<dbReference type="FunFam" id="2.60.40.1840:FF:000001">
    <property type="entry name" value="Aminopeptidase N"/>
    <property type="match status" value="1"/>
</dbReference>
<evidence type="ECO:0000256" key="10">
    <source>
        <dbReference type="ARBA" id="ARBA00022833"/>
    </source>
</evidence>
<dbReference type="Gene3D" id="2.60.40.1840">
    <property type="match status" value="1"/>
</dbReference>
<dbReference type="Pfam" id="PF11940">
    <property type="entry name" value="DUF3458"/>
    <property type="match status" value="1"/>
</dbReference>
<evidence type="ECO:0000259" key="17">
    <source>
        <dbReference type="Pfam" id="PF17900"/>
    </source>
</evidence>
<dbReference type="GO" id="GO:0008237">
    <property type="term" value="F:metallopeptidase activity"/>
    <property type="evidence" value="ECO:0007669"/>
    <property type="project" value="UniProtKB-KW"/>
</dbReference>
<dbReference type="SUPFAM" id="SSF55486">
    <property type="entry name" value="Metalloproteases ('zincins'), catalytic domain"/>
    <property type="match status" value="1"/>
</dbReference>
<evidence type="ECO:0000259" key="15">
    <source>
        <dbReference type="Pfam" id="PF11940"/>
    </source>
</evidence>
<dbReference type="CDD" id="cd09600">
    <property type="entry name" value="M1_APN"/>
    <property type="match status" value="1"/>
</dbReference>
<dbReference type="PANTHER" id="PTHR46322">
    <property type="entry name" value="PUROMYCIN-SENSITIVE AMINOPEPTIDASE"/>
    <property type="match status" value="1"/>
</dbReference>
<comment type="catalytic activity">
    <reaction evidence="1">
        <text>Release of an N-terminal amino acid, Xaa-|-Yaa- from a peptide, amide or arylamide. Xaa is preferably Ala, but may be most amino acids including Pro (slow action). When a terminal hydrophobic residue is followed by a prolyl residue, the two may be released as an intact Xaa-Pro dipeptide.</text>
        <dbReference type="EC" id="3.4.11.2"/>
    </reaction>
</comment>
<dbReference type="GO" id="GO:0008270">
    <property type="term" value="F:zinc ion binding"/>
    <property type="evidence" value="ECO:0007669"/>
    <property type="project" value="InterPro"/>
</dbReference>
<dbReference type="InterPro" id="IPR042097">
    <property type="entry name" value="Aminopeptidase_N-like_N_sf"/>
</dbReference>
<dbReference type="Pfam" id="PF01433">
    <property type="entry name" value="Peptidase_M1"/>
    <property type="match status" value="1"/>
</dbReference>
<dbReference type="Gene3D" id="1.25.50.10">
    <property type="entry name" value="Peptidase M1, alanyl aminopeptidase, C-terminal domain"/>
    <property type="match status" value="1"/>
</dbReference>